<feature type="domain" description="TonB-dependent receptor-like beta-barrel" evidence="15">
    <location>
        <begin position="260"/>
        <end position="689"/>
    </location>
</feature>
<dbReference type="Gene3D" id="2.40.170.20">
    <property type="entry name" value="TonB-dependent receptor, beta-barrel domain"/>
    <property type="match status" value="1"/>
</dbReference>
<organism evidence="17 18">
    <name type="scientific">Herminiimonas glaciei</name>
    <dbReference type="NCBI Taxonomy" id="523788"/>
    <lineage>
        <taxon>Bacteria</taxon>
        <taxon>Pseudomonadati</taxon>
        <taxon>Pseudomonadota</taxon>
        <taxon>Betaproteobacteria</taxon>
        <taxon>Burkholderiales</taxon>
        <taxon>Oxalobacteraceae</taxon>
        <taxon>Herminiimonas</taxon>
    </lineage>
</organism>
<dbReference type="InterPro" id="IPR012910">
    <property type="entry name" value="Plug_dom"/>
</dbReference>
<dbReference type="PROSITE" id="PS00430">
    <property type="entry name" value="TONB_DEPENDENT_REC_1"/>
    <property type="match status" value="1"/>
</dbReference>
<keyword evidence="5 11" id="KW-0812">Transmembrane</keyword>
<evidence type="ECO:0000256" key="11">
    <source>
        <dbReference type="PROSITE-ProRule" id="PRU01360"/>
    </source>
</evidence>
<dbReference type="PANTHER" id="PTHR30069:SF28">
    <property type="entry name" value="TONB-DEPENDENT RECEPTOR YNCD-RELATED"/>
    <property type="match status" value="1"/>
</dbReference>
<evidence type="ECO:0000256" key="12">
    <source>
        <dbReference type="PROSITE-ProRule" id="PRU10143"/>
    </source>
</evidence>
<comment type="caution">
    <text evidence="17">The sequence shown here is derived from an EMBL/GenBank/DDBJ whole genome shotgun (WGS) entry which is preliminary data.</text>
</comment>
<evidence type="ECO:0000256" key="4">
    <source>
        <dbReference type="ARBA" id="ARBA00022452"/>
    </source>
</evidence>
<sequence>MNKIVDRTPHHGRYARPAAHRALRALSASAVLCMASGAIYAQEAAPQVEDTVVVKGKALSADAKAKLKLNEVSGATNFISSEDAERRSVRTAQDILAYQPGVFAQAASGGGDGIKISIRGSAINRGGGNSFRTGTYFLFDGLPVSGPGGTPYELFEPLGLEYTEVLRGANAFDYGANTLGGAINYVTKTGRNADPFAVHVEGGSFGYHKVQLSGGKVIGPLDYYFSITEASRDGYQAQSRSSSNGIAANIGYQINPDVQTRFYLRYRETKNQSPGNLTRAQIDADPRQANPLAIAQNALRDQPGSTWLANKTSIKLDGSSQLDLGLVYHNYPIDSRPSNAVATNATIQDWGFEDVSASAQYSRSDTWGGKASNSKIGFVVTKHLDGYRDSYAARTSVNYPAGSLVHKAEYGGSDFVIHASNDLELAPSLWVTTGLSAINTERDTVVTYPVTNQPYSTSRWDFAPRLGLRYNLTQDLQVFGNIGRSVEPANSWAFLTAPPNFGSLGATGPLASFAVRGYDLKNQKATTAEIGARGAVNGGQWSVALYRSELKNELQTVETFPGSNVTLESNASPTVHQGIEAGADLPLWQAGGQKLSLRQAYTYSDFYFRRDPLFGSNQLPAIPPHYYQAELLYVHPSGFYAGVNAQAASKTKVDYANTFAVKGYTVFGASAGYVHPTDGWKVFLDLRNLGDKRYAASVSPTFNAKGLDTASSVPGDGFGAVAGITYAFK</sequence>
<protein>
    <submittedName>
        <fullName evidence="17">TonB-dependent receptor family protein</fullName>
    </submittedName>
</protein>
<keyword evidence="18" id="KW-1185">Reference proteome</keyword>
<dbReference type="PROSITE" id="PS52016">
    <property type="entry name" value="TONB_DEPENDENT_REC_3"/>
    <property type="match status" value="1"/>
</dbReference>
<comment type="subcellular location">
    <subcellularLocation>
        <location evidence="1 11">Cell outer membrane</location>
        <topology evidence="1 11">Multi-pass membrane protein</topology>
    </subcellularLocation>
</comment>
<evidence type="ECO:0000256" key="14">
    <source>
        <dbReference type="SAM" id="SignalP"/>
    </source>
</evidence>
<evidence type="ECO:0000256" key="5">
    <source>
        <dbReference type="ARBA" id="ARBA00022692"/>
    </source>
</evidence>
<feature type="signal peptide" evidence="14">
    <location>
        <begin position="1"/>
        <end position="41"/>
    </location>
</feature>
<evidence type="ECO:0000259" key="16">
    <source>
        <dbReference type="Pfam" id="PF07715"/>
    </source>
</evidence>
<evidence type="ECO:0000256" key="3">
    <source>
        <dbReference type="ARBA" id="ARBA00022448"/>
    </source>
</evidence>
<evidence type="ECO:0000256" key="1">
    <source>
        <dbReference type="ARBA" id="ARBA00004571"/>
    </source>
</evidence>
<feature type="chain" id="PRO_5046360958" evidence="14">
    <location>
        <begin position="42"/>
        <end position="729"/>
    </location>
</feature>
<evidence type="ECO:0000313" key="18">
    <source>
        <dbReference type="Proteomes" id="UP001596542"/>
    </source>
</evidence>
<comment type="similarity">
    <text evidence="2 11 13">Belongs to the TonB-dependent receptor family.</text>
</comment>
<evidence type="ECO:0000256" key="7">
    <source>
        <dbReference type="ARBA" id="ARBA00023077"/>
    </source>
</evidence>
<evidence type="ECO:0000256" key="10">
    <source>
        <dbReference type="ARBA" id="ARBA00023237"/>
    </source>
</evidence>
<feature type="short sequence motif" description="TonB box" evidence="12">
    <location>
        <begin position="51"/>
        <end position="57"/>
    </location>
</feature>
<keyword evidence="7 12" id="KW-0798">TonB box</keyword>
<accession>A0ABW2IFE6</accession>
<evidence type="ECO:0000313" key="17">
    <source>
        <dbReference type="EMBL" id="MFC7289702.1"/>
    </source>
</evidence>
<evidence type="ECO:0000256" key="2">
    <source>
        <dbReference type="ARBA" id="ARBA00009810"/>
    </source>
</evidence>
<dbReference type="InterPro" id="IPR010916">
    <property type="entry name" value="TonB_box_CS"/>
</dbReference>
<dbReference type="Pfam" id="PF07715">
    <property type="entry name" value="Plug"/>
    <property type="match status" value="1"/>
</dbReference>
<keyword evidence="10 11" id="KW-0998">Cell outer membrane</keyword>
<evidence type="ECO:0000259" key="15">
    <source>
        <dbReference type="Pfam" id="PF00593"/>
    </source>
</evidence>
<dbReference type="RefSeq" id="WP_382272995.1">
    <property type="nucleotide sequence ID" value="NZ_JBHTBU010000003.1"/>
</dbReference>
<keyword evidence="6 14" id="KW-0732">Signal</keyword>
<keyword evidence="9 17" id="KW-0675">Receptor</keyword>
<gene>
    <name evidence="17" type="ORF">ACFQPC_16765</name>
</gene>
<dbReference type="EMBL" id="JBHTBU010000003">
    <property type="protein sequence ID" value="MFC7289702.1"/>
    <property type="molecule type" value="Genomic_DNA"/>
</dbReference>
<evidence type="ECO:0000256" key="9">
    <source>
        <dbReference type="ARBA" id="ARBA00023170"/>
    </source>
</evidence>
<dbReference type="PANTHER" id="PTHR30069">
    <property type="entry name" value="TONB-DEPENDENT OUTER MEMBRANE RECEPTOR"/>
    <property type="match status" value="1"/>
</dbReference>
<dbReference type="InterPro" id="IPR000531">
    <property type="entry name" value="Beta-barrel_TonB"/>
</dbReference>
<reference evidence="18" key="1">
    <citation type="journal article" date="2019" name="Int. J. Syst. Evol. Microbiol.">
        <title>The Global Catalogue of Microorganisms (GCM) 10K type strain sequencing project: providing services to taxonomists for standard genome sequencing and annotation.</title>
        <authorList>
            <consortium name="The Broad Institute Genomics Platform"/>
            <consortium name="The Broad Institute Genome Sequencing Center for Infectious Disease"/>
            <person name="Wu L."/>
            <person name="Ma J."/>
        </authorList>
    </citation>
    <scope>NUCLEOTIDE SEQUENCE [LARGE SCALE GENOMIC DNA]</scope>
    <source>
        <strain evidence="18">KACC 12508</strain>
    </source>
</reference>
<keyword evidence="8 11" id="KW-0472">Membrane</keyword>
<dbReference type="Proteomes" id="UP001596542">
    <property type="component" value="Unassembled WGS sequence"/>
</dbReference>
<feature type="domain" description="TonB-dependent receptor plug" evidence="16">
    <location>
        <begin position="69"/>
        <end position="182"/>
    </location>
</feature>
<dbReference type="Gene3D" id="2.170.130.10">
    <property type="entry name" value="TonB-dependent receptor, plug domain"/>
    <property type="match status" value="1"/>
</dbReference>
<dbReference type="InterPro" id="IPR036942">
    <property type="entry name" value="Beta-barrel_TonB_sf"/>
</dbReference>
<evidence type="ECO:0000256" key="6">
    <source>
        <dbReference type="ARBA" id="ARBA00022729"/>
    </source>
</evidence>
<name>A0ABW2IFE6_9BURK</name>
<proteinExistence type="inferred from homology"/>
<keyword evidence="3 11" id="KW-0813">Transport</keyword>
<keyword evidence="4 11" id="KW-1134">Transmembrane beta strand</keyword>
<dbReference type="Pfam" id="PF00593">
    <property type="entry name" value="TonB_dep_Rec_b-barrel"/>
    <property type="match status" value="1"/>
</dbReference>
<evidence type="ECO:0000256" key="13">
    <source>
        <dbReference type="RuleBase" id="RU003357"/>
    </source>
</evidence>
<dbReference type="InterPro" id="IPR039426">
    <property type="entry name" value="TonB-dep_rcpt-like"/>
</dbReference>
<evidence type="ECO:0000256" key="8">
    <source>
        <dbReference type="ARBA" id="ARBA00023136"/>
    </source>
</evidence>
<dbReference type="InterPro" id="IPR037066">
    <property type="entry name" value="Plug_dom_sf"/>
</dbReference>
<dbReference type="SUPFAM" id="SSF56935">
    <property type="entry name" value="Porins"/>
    <property type="match status" value="1"/>
</dbReference>